<gene>
    <name evidence="12" type="ORF">LARSCL_LOCUS11567</name>
</gene>
<dbReference type="PRINTS" id="PR00261">
    <property type="entry name" value="LDLRECEPTOR"/>
</dbReference>
<dbReference type="SMART" id="SM00192">
    <property type="entry name" value="LDLa"/>
    <property type="match status" value="2"/>
</dbReference>
<feature type="disulfide bond" evidence="9">
    <location>
        <begin position="89"/>
        <end position="104"/>
    </location>
</feature>
<proteinExistence type="predicted"/>
<dbReference type="Pfam" id="PF01122">
    <property type="entry name" value="Cobalamin_bind"/>
    <property type="match status" value="1"/>
</dbReference>
<evidence type="ECO:0000256" key="10">
    <source>
        <dbReference type="SAM" id="MobiDB-lite"/>
    </source>
</evidence>
<evidence type="ECO:0000256" key="3">
    <source>
        <dbReference type="ARBA" id="ARBA00022729"/>
    </source>
</evidence>
<dbReference type="GO" id="GO:0005615">
    <property type="term" value="C:extracellular space"/>
    <property type="evidence" value="ECO:0007669"/>
    <property type="project" value="TreeGrafter"/>
</dbReference>
<dbReference type="Gene3D" id="2.170.130.30">
    <property type="match status" value="1"/>
</dbReference>
<sequence length="563" mass="63401">MRCVFVFVLVSFIVVVRGSPECTKYEFPCDDGECIDAALWCDSHEDCLDKSDEKYCKKAGMFGGKDPNKCSSKYFRCSNGPCIPISGRCDGYENCEDSSDEKNCAQEISPKNEGPSSYKPVTSRMETRTIPATSTRATIHQTTVKLDSHAMNISDSTEAMQHTIEMVYSDFRPSDYSRQREKARNWLLSQRRHDFGWGAETPRAITALYLADVQQPTRKNESDLLMVKQLEVQLSLDMARNGTKEMKLADLALYINALLASCKDPKNFYGENLVRTLRNGVDAAQRGAKFVNPSVYLTLCINNVTTYEDTRKFHDLFLSSNAAIGRTDIQALALLTITCIFQSTNLLTALAYDGLRKLFLQRMNSSGLPGNVYEASLLAQALQALKVTRPGLLEFILKQQQEDGSFGGILATYLALPALAGRSFLQMSDHCSQEYKTDLVPIEVLKNLNRRRIHVRYSLNYGYPPEMTETIEMQVAEGINFLDVMRLAQEINPKFRFMLDGKRDVPVVYSIGGIPNDAEKGTFWTLYLTSKNKDAGRLVPYSGNIKQLMPISGDEFIFWMRSL</sequence>
<evidence type="ECO:0000313" key="13">
    <source>
        <dbReference type="Proteomes" id="UP001497382"/>
    </source>
</evidence>
<dbReference type="SUPFAM" id="SSF48239">
    <property type="entry name" value="Terpenoid cyclases/Protein prenyltransferases"/>
    <property type="match status" value="1"/>
</dbReference>
<evidence type="ECO:0000256" key="2">
    <source>
        <dbReference type="ARBA" id="ARBA00022525"/>
    </source>
</evidence>
<dbReference type="GO" id="GO:0031419">
    <property type="term" value="F:cobalamin binding"/>
    <property type="evidence" value="ECO:0007669"/>
    <property type="project" value="InterPro"/>
</dbReference>
<evidence type="ECO:0000313" key="12">
    <source>
        <dbReference type="EMBL" id="CAL1281437.1"/>
    </source>
</evidence>
<keyword evidence="4" id="KW-0677">Repeat</keyword>
<feature type="chain" id="PRO_5043584334" evidence="11">
    <location>
        <begin position="19"/>
        <end position="563"/>
    </location>
</feature>
<keyword evidence="13" id="KW-1185">Reference proteome</keyword>
<dbReference type="GO" id="GO:0015889">
    <property type="term" value="P:cobalamin transport"/>
    <property type="evidence" value="ECO:0007669"/>
    <property type="project" value="InterPro"/>
</dbReference>
<keyword evidence="6" id="KW-0325">Glycoprotein</keyword>
<dbReference type="Gene3D" id="4.10.400.10">
    <property type="entry name" value="Low-density Lipoprotein Receptor"/>
    <property type="match status" value="2"/>
</dbReference>
<feature type="disulfide bond" evidence="9">
    <location>
        <begin position="22"/>
        <end position="34"/>
    </location>
</feature>
<keyword evidence="3 11" id="KW-0732">Signal</keyword>
<dbReference type="EMBL" id="CAXIEN010000143">
    <property type="protein sequence ID" value="CAL1281437.1"/>
    <property type="molecule type" value="Genomic_DNA"/>
</dbReference>
<dbReference type="Proteomes" id="UP001497382">
    <property type="component" value="Unassembled WGS sequence"/>
</dbReference>
<dbReference type="InterPro" id="IPR023415">
    <property type="entry name" value="LDLR_class-A_CS"/>
</dbReference>
<keyword evidence="5 8" id="KW-1015">Disulfide bond</keyword>
<evidence type="ECO:0000256" key="1">
    <source>
        <dbReference type="ARBA" id="ARBA00004613"/>
    </source>
</evidence>
<keyword evidence="2" id="KW-0964">Secreted</keyword>
<feature type="signal peptide" evidence="11">
    <location>
        <begin position="1"/>
        <end position="18"/>
    </location>
</feature>
<feature type="binding site" evidence="7">
    <location>
        <position position="371"/>
    </location>
    <ligand>
        <name>cyanocob(III)alamin</name>
        <dbReference type="ChEBI" id="CHEBI:17439"/>
    </ligand>
</feature>
<dbReference type="InterPro" id="IPR002172">
    <property type="entry name" value="LDrepeatLR_classA_rpt"/>
</dbReference>
<feature type="binding site" evidence="7">
    <location>
        <begin position="524"/>
        <end position="526"/>
    </location>
    <ligand>
        <name>cyanocob(III)alamin</name>
        <dbReference type="ChEBI" id="CHEBI:17439"/>
    </ligand>
</feature>
<protein>
    <submittedName>
        <fullName evidence="12">Uncharacterized protein</fullName>
    </submittedName>
</protein>
<evidence type="ECO:0000256" key="4">
    <source>
        <dbReference type="ARBA" id="ARBA00022737"/>
    </source>
</evidence>
<dbReference type="InterPro" id="IPR036055">
    <property type="entry name" value="LDL_receptor-like_sf"/>
</dbReference>
<evidence type="ECO:0000256" key="7">
    <source>
        <dbReference type="PIRSR" id="PIRSR602157-1"/>
    </source>
</evidence>
<evidence type="ECO:0000256" key="9">
    <source>
        <dbReference type="PROSITE-ProRule" id="PRU00124"/>
    </source>
</evidence>
<comment type="caution">
    <text evidence="12">The sequence shown here is derived from an EMBL/GenBank/DDBJ whole genome shotgun (WGS) entry which is preliminary data.</text>
</comment>
<comment type="subcellular location">
    <subcellularLocation>
        <location evidence="1">Secreted</location>
    </subcellularLocation>
</comment>
<dbReference type="PROSITE" id="PS01209">
    <property type="entry name" value="LDLRA_1"/>
    <property type="match status" value="1"/>
</dbReference>
<dbReference type="SUPFAM" id="SSF57424">
    <property type="entry name" value="LDL receptor-like module"/>
    <property type="match status" value="2"/>
</dbReference>
<dbReference type="Gene3D" id="1.50.10.20">
    <property type="match status" value="1"/>
</dbReference>
<feature type="disulfide bond" evidence="9">
    <location>
        <begin position="29"/>
        <end position="47"/>
    </location>
</feature>
<accession>A0AAV2ABR6</accession>
<evidence type="ECO:0000256" key="5">
    <source>
        <dbReference type="ARBA" id="ARBA00023157"/>
    </source>
</evidence>
<dbReference type="PANTHER" id="PTHR10559:SF18">
    <property type="entry name" value="TRANSCOBALAMIN II"/>
    <property type="match status" value="1"/>
</dbReference>
<feature type="region of interest" description="Disordered" evidence="10">
    <location>
        <begin position="105"/>
        <end position="124"/>
    </location>
</feature>
<organism evidence="12 13">
    <name type="scientific">Larinioides sclopetarius</name>
    <dbReference type="NCBI Taxonomy" id="280406"/>
    <lineage>
        <taxon>Eukaryota</taxon>
        <taxon>Metazoa</taxon>
        <taxon>Ecdysozoa</taxon>
        <taxon>Arthropoda</taxon>
        <taxon>Chelicerata</taxon>
        <taxon>Arachnida</taxon>
        <taxon>Araneae</taxon>
        <taxon>Araneomorphae</taxon>
        <taxon>Entelegynae</taxon>
        <taxon>Araneoidea</taxon>
        <taxon>Araneidae</taxon>
        <taxon>Larinioides</taxon>
    </lineage>
</organism>
<name>A0AAV2ABR6_9ARAC</name>
<dbReference type="InterPro" id="IPR051588">
    <property type="entry name" value="Cobalamin_Transport"/>
</dbReference>
<dbReference type="CDD" id="cd00112">
    <property type="entry name" value="LDLa"/>
    <property type="match status" value="2"/>
</dbReference>
<dbReference type="PROSITE" id="PS50068">
    <property type="entry name" value="LDLRA_2"/>
    <property type="match status" value="2"/>
</dbReference>
<feature type="disulfide bond" evidence="9">
    <location>
        <begin position="70"/>
        <end position="82"/>
    </location>
</feature>
<evidence type="ECO:0000256" key="8">
    <source>
        <dbReference type="PIRSR" id="PIRSR602157-2"/>
    </source>
</evidence>
<evidence type="ECO:0000256" key="11">
    <source>
        <dbReference type="SAM" id="SignalP"/>
    </source>
</evidence>
<dbReference type="InterPro" id="IPR008930">
    <property type="entry name" value="Terpenoid_cyclase/PrenylTrfase"/>
</dbReference>
<feature type="disulfide bond" evidence="9">
    <location>
        <begin position="77"/>
        <end position="95"/>
    </location>
</feature>
<feature type="disulfide bond" evidence="8">
    <location>
        <begin position="300"/>
        <end position="339"/>
    </location>
</feature>
<keyword evidence="7" id="KW-0170">Cobalt</keyword>
<dbReference type="InterPro" id="IPR002157">
    <property type="entry name" value="Cbl-bd_prot"/>
</dbReference>
<reference evidence="12 13" key="1">
    <citation type="submission" date="2024-04" db="EMBL/GenBank/DDBJ databases">
        <authorList>
            <person name="Rising A."/>
            <person name="Reimegard J."/>
            <person name="Sonavane S."/>
            <person name="Akerstrom W."/>
            <person name="Nylinder S."/>
            <person name="Hedman E."/>
            <person name="Kallberg Y."/>
        </authorList>
    </citation>
    <scope>NUCLEOTIDE SEQUENCE [LARGE SCALE GENOMIC DNA]</scope>
</reference>
<feature type="binding site" evidence="7">
    <location>
        <position position="328"/>
    </location>
    <ligand>
        <name>cyanocob(III)alamin</name>
        <dbReference type="ChEBI" id="CHEBI:17439"/>
    </ligand>
</feature>
<dbReference type="FunFam" id="4.10.400.10:FF:000034">
    <property type="entry name" value="Low-density lipoprotein receptor-related protein 2"/>
    <property type="match status" value="1"/>
</dbReference>
<evidence type="ECO:0000256" key="6">
    <source>
        <dbReference type="ARBA" id="ARBA00023180"/>
    </source>
</evidence>
<dbReference type="PANTHER" id="PTHR10559">
    <property type="entry name" value="TRANSCOBALAMIN-1/GASTRIC INTRINSIC FACTOR"/>
    <property type="match status" value="1"/>
</dbReference>
<dbReference type="AlphaFoldDB" id="A0AAV2ABR6"/>
<feature type="disulfide bond" evidence="9">
    <location>
        <begin position="41"/>
        <end position="56"/>
    </location>
</feature>
<dbReference type="Pfam" id="PF00057">
    <property type="entry name" value="Ldl_recept_a"/>
    <property type="match status" value="2"/>
</dbReference>